<keyword evidence="1" id="KW-0808">Transferase</keyword>
<sequence length="377" mass="43538">MMAIFHDMIEKTMEVFMDDFSVFENSFRNCLSRVDKMLQRCEDTHLCLNWEKSHFMVKECIVLGHKISKKRIEVDKAKIDVIAKLPYPTTAKGVRSFLGHAGQRHERHFRPIHYASKTMNEAESHYTTTEKEMLAVVYVPDPMELEDHVPVYIPELELPEDLSCLPEDEAPNLYYHHLFYLHIVDPLVLGHRGILLTTPNLWLCEIGGEVCCGVLARQPRTTIEPTPRLLRGAIMTALEYKRVFRLVRTCLETDARRYEWQRQAADDLFLRTLVMIMTYYGSLLSIMGFSQLAGGKNWPPEEPQGQHGHIKNTKPQRETTTTTVSQLPNSSYDWMSRFQCALVARDALGFATDIHSFRKRGLSGDLNAWPESTYQDL</sequence>
<dbReference type="Proteomes" id="UP001151760">
    <property type="component" value="Unassembled WGS sequence"/>
</dbReference>
<keyword evidence="10" id="KW-1185">Reference proteome</keyword>
<proteinExistence type="predicted"/>
<feature type="domain" description="Reverse transcriptase RNase H-like" evidence="8">
    <location>
        <begin position="103"/>
        <end position="139"/>
    </location>
</feature>
<gene>
    <name evidence="9" type="ORF">Tco_0773832</name>
</gene>
<keyword evidence="5" id="KW-0378">Hydrolase</keyword>
<evidence type="ECO:0000256" key="6">
    <source>
        <dbReference type="ARBA" id="ARBA00022918"/>
    </source>
</evidence>
<evidence type="ECO:0000313" key="9">
    <source>
        <dbReference type="EMBL" id="GJS91196.1"/>
    </source>
</evidence>
<dbReference type="PANTHER" id="PTHR33064:SF39">
    <property type="match status" value="1"/>
</dbReference>
<dbReference type="Gene3D" id="3.30.70.270">
    <property type="match status" value="1"/>
</dbReference>
<reference evidence="9" key="2">
    <citation type="submission" date="2022-01" db="EMBL/GenBank/DDBJ databases">
        <authorList>
            <person name="Yamashiro T."/>
            <person name="Shiraishi A."/>
            <person name="Satake H."/>
            <person name="Nakayama K."/>
        </authorList>
    </citation>
    <scope>NUCLEOTIDE SEQUENCE</scope>
</reference>
<dbReference type="InterPro" id="IPR041373">
    <property type="entry name" value="RT_RNaseH"/>
</dbReference>
<evidence type="ECO:0000256" key="2">
    <source>
        <dbReference type="ARBA" id="ARBA00022695"/>
    </source>
</evidence>
<evidence type="ECO:0000259" key="8">
    <source>
        <dbReference type="Pfam" id="PF17917"/>
    </source>
</evidence>
<comment type="caution">
    <text evidence="9">The sequence shown here is derived from an EMBL/GenBank/DDBJ whole genome shotgun (WGS) entry which is preliminary data.</text>
</comment>
<dbReference type="InterPro" id="IPR043502">
    <property type="entry name" value="DNA/RNA_pol_sf"/>
</dbReference>
<evidence type="ECO:0000256" key="7">
    <source>
        <dbReference type="SAM" id="MobiDB-lite"/>
    </source>
</evidence>
<keyword evidence="6 9" id="KW-0695">RNA-directed DNA polymerase</keyword>
<evidence type="ECO:0000256" key="5">
    <source>
        <dbReference type="ARBA" id="ARBA00022801"/>
    </source>
</evidence>
<dbReference type="PANTHER" id="PTHR33064">
    <property type="entry name" value="POL PROTEIN"/>
    <property type="match status" value="1"/>
</dbReference>
<keyword evidence="4" id="KW-0255">Endonuclease</keyword>
<keyword evidence="3" id="KW-0540">Nuclease</keyword>
<evidence type="ECO:0000256" key="1">
    <source>
        <dbReference type="ARBA" id="ARBA00022679"/>
    </source>
</evidence>
<protein>
    <submittedName>
        <fullName evidence="9">Reverse transcriptase domain-containing protein</fullName>
    </submittedName>
</protein>
<dbReference type="InterPro" id="IPR051320">
    <property type="entry name" value="Viral_Replic_Matur_Polypro"/>
</dbReference>
<evidence type="ECO:0000256" key="4">
    <source>
        <dbReference type="ARBA" id="ARBA00022759"/>
    </source>
</evidence>
<dbReference type="Pfam" id="PF17917">
    <property type="entry name" value="RT_RNaseH"/>
    <property type="match status" value="1"/>
</dbReference>
<dbReference type="EMBL" id="BQNB010011486">
    <property type="protein sequence ID" value="GJS91196.1"/>
    <property type="molecule type" value="Genomic_DNA"/>
</dbReference>
<feature type="region of interest" description="Disordered" evidence="7">
    <location>
        <begin position="297"/>
        <end position="319"/>
    </location>
</feature>
<accession>A0ABQ4ZP18</accession>
<evidence type="ECO:0000256" key="3">
    <source>
        <dbReference type="ARBA" id="ARBA00022722"/>
    </source>
</evidence>
<dbReference type="InterPro" id="IPR043128">
    <property type="entry name" value="Rev_trsase/Diguanyl_cyclase"/>
</dbReference>
<organism evidence="9 10">
    <name type="scientific">Tanacetum coccineum</name>
    <dbReference type="NCBI Taxonomy" id="301880"/>
    <lineage>
        <taxon>Eukaryota</taxon>
        <taxon>Viridiplantae</taxon>
        <taxon>Streptophyta</taxon>
        <taxon>Embryophyta</taxon>
        <taxon>Tracheophyta</taxon>
        <taxon>Spermatophyta</taxon>
        <taxon>Magnoliopsida</taxon>
        <taxon>eudicotyledons</taxon>
        <taxon>Gunneridae</taxon>
        <taxon>Pentapetalae</taxon>
        <taxon>asterids</taxon>
        <taxon>campanulids</taxon>
        <taxon>Asterales</taxon>
        <taxon>Asteraceae</taxon>
        <taxon>Asteroideae</taxon>
        <taxon>Anthemideae</taxon>
        <taxon>Anthemidinae</taxon>
        <taxon>Tanacetum</taxon>
    </lineage>
</organism>
<reference evidence="9" key="1">
    <citation type="journal article" date="2022" name="Int. J. Mol. Sci.">
        <title>Draft Genome of Tanacetum Coccineum: Genomic Comparison of Closely Related Tanacetum-Family Plants.</title>
        <authorList>
            <person name="Yamashiro T."/>
            <person name="Shiraishi A."/>
            <person name="Nakayama K."/>
            <person name="Satake H."/>
        </authorList>
    </citation>
    <scope>NUCLEOTIDE SEQUENCE</scope>
</reference>
<dbReference type="GO" id="GO:0003964">
    <property type="term" value="F:RNA-directed DNA polymerase activity"/>
    <property type="evidence" value="ECO:0007669"/>
    <property type="project" value="UniProtKB-KW"/>
</dbReference>
<keyword evidence="2" id="KW-0548">Nucleotidyltransferase</keyword>
<evidence type="ECO:0000313" key="10">
    <source>
        <dbReference type="Proteomes" id="UP001151760"/>
    </source>
</evidence>
<name>A0ABQ4ZP18_9ASTR</name>
<dbReference type="SUPFAM" id="SSF56672">
    <property type="entry name" value="DNA/RNA polymerases"/>
    <property type="match status" value="1"/>
</dbReference>